<organism evidence="11 12">
    <name type="scientific">Candidatus Terasakiella magnetica</name>
    <dbReference type="NCBI Taxonomy" id="1867952"/>
    <lineage>
        <taxon>Bacteria</taxon>
        <taxon>Pseudomonadati</taxon>
        <taxon>Pseudomonadota</taxon>
        <taxon>Alphaproteobacteria</taxon>
        <taxon>Rhodospirillales</taxon>
        <taxon>Terasakiellaceae</taxon>
        <taxon>Terasakiella</taxon>
    </lineage>
</organism>
<dbReference type="FunFam" id="3.40.50.300:FF:000127">
    <property type="entry name" value="Ribose import ATP-binding protein RbsA"/>
    <property type="match status" value="1"/>
</dbReference>
<dbReference type="PANTHER" id="PTHR43790">
    <property type="entry name" value="CARBOHYDRATE TRANSPORT ATP-BINDING PROTEIN MG119-RELATED"/>
    <property type="match status" value="1"/>
</dbReference>
<feature type="domain" description="ABC transporter" evidence="10">
    <location>
        <begin position="258"/>
        <end position="504"/>
    </location>
</feature>
<keyword evidence="4" id="KW-0762">Sugar transport</keyword>
<keyword evidence="5" id="KW-0677">Repeat</keyword>
<proteinExistence type="predicted"/>
<keyword evidence="7 11" id="KW-0067">ATP-binding</keyword>
<dbReference type="OrthoDB" id="9805029at2"/>
<keyword evidence="12" id="KW-1185">Reference proteome</keyword>
<evidence type="ECO:0000256" key="3">
    <source>
        <dbReference type="ARBA" id="ARBA00022475"/>
    </source>
</evidence>
<evidence type="ECO:0000256" key="8">
    <source>
        <dbReference type="ARBA" id="ARBA00022967"/>
    </source>
</evidence>
<dbReference type="InterPro" id="IPR003439">
    <property type="entry name" value="ABC_transporter-like_ATP-bd"/>
</dbReference>
<dbReference type="Gene3D" id="3.40.50.300">
    <property type="entry name" value="P-loop containing nucleotide triphosphate hydrolases"/>
    <property type="match status" value="2"/>
</dbReference>
<dbReference type="CDD" id="cd03216">
    <property type="entry name" value="ABC_Carb_Monos_I"/>
    <property type="match status" value="1"/>
</dbReference>
<dbReference type="CDD" id="cd03215">
    <property type="entry name" value="ABC_Carb_Monos_II"/>
    <property type="match status" value="1"/>
</dbReference>
<dbReference type="GO" id="GO:0005886">
    <property type="term" value="C:plasma membrane"/>
    <property type="evidence" value="ECO:0007669"/>
    <property type="project" value="UniProtKB-SubCell"/>
</dbReference>
<dbReference type="InterPro" id="IPR003593">
    <property type="entry name" value="AAA+_ATPase"/>
</dbReference>
<dbReference type="EMBL" id="FLYE01000012">
    <property type="protein sequence ID" value="SCA56177.1"/>
    <property type="molecule type" value="Genomic_DNA"/>
</dbReference>
<evidence type="ECO:0000313" key="11">
    <source>
        <dbReference type="EMBL" id="SCA56177.1"/>
    </source>
</evidence>
<evidence type="ECO:0000256" key="7">
    <source>
        <dbReference type="ARBA" id="ARBA00022840"/>
    </source>
</evidence>
<gene>
    <name evidence="11" type="primary">yufO</name>
    <name evidence="11" type="ORF">MTBPR1_20025</name>
</gene>
<evidence type="ECO:0000256" key="4">
    <source>
        <dbReference type="ARBA" id="ARBA00022597"/>
    </source>
</evidence>
<dbReference type="STRING" id="1867952.MTBPR1_20025"/>
<dbReference type="SMART" id="SM00382">
    <property type="entry name" value="AAA"/>
    <property type="match status" value="1"/>
</dbReference>
<protein>
    <submittedName>
        <fullName evidence="11">Uncharacterized ABC transporter ATP-binding protein YufO</fullName>
    </submittedName>
</protein>
<keyword evidence="2" id="KW-0813">Transport</keyword>
<dbReference type="InterPro" id="IPR017871">
    <property type="entry name" value="ABC_transporter-like_CS"/>
</dbReference>
<evidence type="ECO:0000256" key="2">
    <source>
        <dbReference type="ARBA" id="ARBA00022448"/>
    </source>
</evidence>
<dbReference type="RefSeq" id="WP_069186858.1">
    <property type="nucleotide sequence ID" value="NZ_FLYE01000012.1"/>
</dbReference>
<keyword evidence="8" id="KW-1278">Translocase</keyword>
<feature type="domain" description="ABC transporter" evidence="10">
    <location>
        <begin position="10"/>
        <end position="241"/>
    </location>
</feature>
<evidence type="ECO:0000313" key="12">
    <source>
        <dbReference type="Proteomes" id="UP000231658"/>
    </source>
</evidence>
<keyword evidence="6" id="KW-0547">Nucleotide-binding</keyword>
<keyword evidence="3" id="KW-1003">Cell membrane</keyword>
<reference evidence="11 12" key="1">
    <citation type="submission" date="2016-07" db="EMBL/GenBank/DDBJ databases">
        <authorList>
            <person name="Lefevre C.T."/>
        </authorList>
    </citation>
    <scope>NUCLEOTIDE SEQUENCE [LARGE SCALE GENOMIC DNA]</scope>
    <source>
        <strain evidence="11">PR1</strain>
    </source>
</reference>
<dbReference type="SUPFAM" id="SSF52540">
    <property type="entry name" value="P-loop containing nucleoside triphosphate hydrolases"/>
    <property type="match status" value="2"/>
</dbReference>
<dbReference type="AlphaFoldDB" id="A0A1C3RFV3"/>
<evidence type="ECO:0000259" key="10">
    <source>
        <dbReference type="PROSITE" id="PS50893"/>
    </source>
</evidence>
<name>A0A1C3RFV3_9PROT</name>
<accession>A0A1C3RFV3</accession>
<dbReference type="GO" id="GO:0005524">
    <property type="term" value="F:ATP binding"/>
    <property type="evidence" value="ECO:0007669"/>
    <property type="project" value="UniProtKB-KW"/>
</dbReference>
<comment type="subcellular location">
    <subcellularLocation>
        <location evidence="1">Cell membrane</location>
        <topology evidence="1">Peripheral membrane protein</topology>
    </subcellularLocation>
</comment>
<dbReference type="PROSITE" id="PS50893">
    <property type="entry name" value="ABC_TRANSPORTER_2"/>
    <property type="match status" value="2"/>
</dbReference>
<dbReference type="GO" id="GO:0016887">
    <property type="term" value="F:ATP hydrolysis activity"/>
    <property type="evidence" value="ECO:0007669"/>
    <property type="project" value="InterPro"/>
</dbReference>
<dbReference type="PROSITE" id="PS00211">
    <property type="entry name" value="ABC_TRANSPORTER_1"/>
    <property type="match status" value="2"/>
</dbReference>
<sequence length="516" mass="55851">MSPKAMAHRLKLEGITKVFPACIANDHVNFDVEPGEIHALLGENGAGKSTLVKMIYGVMHPDAGEIIWEGQPVLIENPGHARKLGIGMVFQHFSLFESMTVLENVALGINEKGPLKDLAKRIIEISEHYGLPLDPARSIHTLSVGERQRVEIVRCLLQDPSLIIMDEPTSVLTPQEVDKLFVTLRRLREEGRSILYISHKLDEIKALCDRATILRAGKVVGDCDPAKESARSMAQLMVGEEIKTPAKKDSALDGADCLVVNNLSMSSDDVFVADLADVTFKVKSGEIFGIAGVAGNGQNNLLSALSGERLCPNDDSILMEGLSVSHLGPQKRRKLGLAFVPEERLGHGTVPEMSLADNTVLSGHGVSDLVQMGWLRFSKTHALARKIIEAFDVRTGGSKSEAKSLSGGNLQKFIIGRELLKKPKLLVVAQPTWGVDAGAAAAIHQALMDLRDEGCAILVVSQDLDELFAITDRIAVISHGRLSPPTHTHETSVDQVGLLMGGLFGQSDEWEGEAHL</sequence>
<dbReference type="PANTHER" id="PTHR43790:SF4">
    <property type="entry name" value="GUANOSINE IMPORT ATP-BINDING PROTEIN NUPO"/>
    <property type="match status" value="1"/>
</dbReference>
<evidence type="ECO:0000256" key="1">
    <source>
        <dbReference type="ARBA" id="ARBA00004202"/>
    </source>
</evidence>
<evidence type="ECO:0000256" key="5">
    <source>
        <dbReference type="ARBA" id="ARBA00022737"/>
    </source>
</evidence>
<keyword evidence="9" id="KW-0472">Membrane</keyword>
<dbReference type="InterPro" id="IPR027417">
    <property type="entry name" value="P-loop_NTPase"/>
</dbReference>
<dbReference type="Pfam" id="PF00005">
    <property type="entry name" value="ABC_tran"/>
    <property type="match status" value="2"/>
</dbReference>
<evidence type="ECO:0000256" key="9">
    <source>
        <dbReference type="ARBA" id="ARBA00023136"/>
    </source>
</evidence>
<dbReference type="Proteomes" id="UP000231658">
    <property type="component" value="Unassembled WGS sequence"/>
</dbReference>
<dbReference type="InterPro" id="IPR050107">
    <property type="entry name" value="ABC_carbohydrate_import_ATPase"/>
</dbReference>
<evidence type="ECO:0000256" key="6">
    <source>
        <dbReference type="ARBA" id="ARBA00022741"/>
    </source>
</evidence>